<dbReference type="Gene3D" id="3.40.50.1820">
    <property type="entry name" value="alpha/beta hydrolase"/>
    <property type="match status" value="1"/>
</dbReference>
<dbReference type="InterPro" id="IPR050309">
    <property type="entry name" value="Type-B_Carboxylest/Lipase"/>
</dbReference>
<evidence type="ECO:0000259" key="4">
    <source>
        <dbReference type="Pfam" id="PF00135"/>
    </source>
</evidence>
<dbReference type="InterPro" id="IPR019826">
    <property type="entry name" value="Carboxylesterase_B_AS"/>
</dbReference>
<name>A0A3E2NF34_9FIRM</name>
<evidence type="ECO:0000256" key="1">
    <source>
        <dbReference type="ARBA" id="ARBA00005964"/>
    </source>
</evidence>
<protein>
    <recommendedName>
        <fullName evidence="3">Carboxylic ester hydrolase</fullName>
        <ecNumber evidence="3">3.1.1.-</ecNumber>
    </recommendedName>
</protein>
<dbReference type="AlphaFoldDB" id="A0A3E2NF34"/>
<keyword evidence="3" id="KW-0732">Signal</keyword>
<feature type="chain" id="PRO_5039759724" description="Carboxylic ester hydrolase" evidence="3">
    <location>
        <begin position="19"/>
        <end position="584"/>
    </location>
</feature>
<dbReference type="EC" id="3.1.1.-" evidence="3"/>
<dbReference type="RefSeq" id="WP_117416292.1">
    <property type="nucleotide sequence ID" value="NZ_QOHO01000020.1"/>
</dbReference>
<comment type="caution">
    <text evidence="5">The sequence shown here is derived from an EMBL/GenBank/DDBJ whole genome shotgun (WGS) entry which is preliminary data.</text>
</comment>
<dbReference type="InterPro" id="IPR002018">
    <property type="entry name" value="CarbesteraseB"/>
</dbReference>
<proteinExistence type="inferred from homology"/>
<evidence type="ECO:0000256" key="2">
    <source>
        <dbReference type="ARBA" id="ARBA00022801"/>
    </source>
</evidence>
<evidence type="ECO:0000313" key="5">
    <source>
        <dbReference type="EMBL" id="RFZ79639.1"/>
    </source>
</evidence>
<dbReference type="Pfam" id="PF00135">
    <property type="entry name" value="COesterase"/>
    <property type="match status" value="1"/>
</dbReference>
<dbReference type="PROSITE" id="PS51257">
    <property type="entry name" value="PROKAR_LIPOPROTEIN"/>
    <property type="match status" value="1"/>
</dbReference>
<feature type="signal peptide" evidence="3">
    <location>
        <begin position="1"/>
        <end position="18"/>
    </location>
</feature>
<dbReference type="EMBL" id="QOHO01000020">
    <property type="protein sequence ID" value="RFZ79639.1"/>
    <property type="molecule type" value="Genomic_DNA"/>
</dbReference>
<organism evidence="5 6">
    <name type="scientific">Lacrimispora amygdalina</name>
    <dbReference type="NCBI Taxonomy" id="253257"/>
    <lineage>
        <taxon>Bacteria</taxon>
        <taxon>Bacillati</taxon>
        <taxon>Bacillota</taxon>
        <taxon>Clostridia</taxon>
        <taxon>Lachnospirales</taxon>
        <taxon>Lachnospiraceae</taxon>
        <taxon>Lacrimispora</taxon>
    </lineage>
</organism>
<reference evidence="5 6" key="1">
    <citation type="submission" date="2018-07" db="EMBL/GenBank/DDBJ databases">
        <title>New species, Clostridium PI-S10-A1B.</title>
        <authorList>
            <person name="Krishna G."/>
            <person name="Summeta K."/>
            <person name="Shikha S."/>
            <person name="Prabhu P.B."/>
            <person name="Suresh K."/>
        </authorList>
    </citation>
    <scope>NUCLEOTIDE SEQUENCE [LARGE SCALE GENOMIC DNA]</scope>
    <source>
        <strain evidence="5 6">PI-S10-A1B</strain>
    </source>
</reference>
<gene>
    <name evidence="5" type="ORF">DS742_07065</name>
</gene>
<dbReference type="GO" id="GO:0016787">
    <property type="term" value="F:hydrolase activity"/>
    <property type="evidence" value="ECO:0007669"/>
    <property type="project" value="UniProtKB-KW"/>
</dbReference>
<dbReference type="PANTHER" id="PTHR11559">
    <property type="entry name" value="CARBOXYLESTERASE"/>
    <property type="match status" value="1"/>
</dbReference>
<feature type="domain" description="Carboxylesterase type B" evidence="4">
    <location>
        <begin position="59"/>
        <end position="373"/>
    </location>
</feature>
<dbReference type="SUPFAM" id="SSF53474">
    <property type="entry name" value="alpha/beta-Hydrolases"/>
    <property type="match status" value="1"/>
</dbReference>
<dbReference type="OrthoDB" id="9775851at2"/>
<comment type="similarity">
    <text evidence="1 3">Belongs to the type-B carboxylesterase/lipase family.</text>
</comment>
<dbReference type="Proteomes" id="UP000260680">
    <property type="component" value="Unassembled WGS sequence"/>
</dbReference>
<evidence type="ECO:0000313" key="6">
    <source>
        <dbReference type="Proteomes" id="UP000260680"/>
    </source>
</evidence>
<dbReference type="PROSITE" id="PS00122">
    <property type="entry name" value="CARBOXYLESTERASE_B_1"/>
    <property type="match status" value="1"/>
</dbReference>
<accession>A0A3E2NF34</accession>
<evidence type="ECO:0000256" key="3">
    <source>
        <dbReference type="RuleBase" id="RU361235"/>
    </source>
</evidence>
<keyword evidence="2 3" id="KW-0378">Hydrolase</keyword>
<dbReference type="InterPro" id="IPR029058">
    <property type="entry name" value="AB_hydrolase_fold"/>
</dbReference>
<sequence length="584" mass="62801">MKKRGLAAGLVLMVTVMAAGCGSPAKTETTALQTTAGTKTETTAAAVSAASGDIKEGAAVVSTAYGPVKGVQEGELLTWYGVPYGKAPVGELRWQAPATPDAWTEVLNCTEASQPAIQLSGTEVKGTEDCLKLDVYAKEGSKKLPVLVFIHGGNNQTGKAGEIPGADLVKNDDCVYVSVDYRLGLLGFNCLPALTAGENGTGNFAMLDIAYALDWVKENIEAFGGDPGNITISGFSAGGRDVMAMLISPQFKGKFQKAIAFSGGMTTAPEDLSARKIAKAIAPLAVEDKKAADENAAYQWLMTDAADVKEYLYSISAERLAPLMGNAAIRMSVFPHLYQDGVVIPENGFDTADYNSVPLMMLTGSSEFSMFCLGDSYFKSGDMTGYSEDEIKAAKAFASKYGSDMYRIFNAQESAVKMSDHYKSDIYICQVNYGSEQSSIRDLGDYGAFHGIFVPMLSAKHNYLEFFPDAFGKAGYQAMAKQYNSYLANFLKSGDPNGEGLAAWSSWTPDKKVSMVFDATENDAVVEEKDVTTTYQDIMAAMDQDTSVSPEIKDKMIKNVLNGRWFSSALDEHYGNKSLWSDVK</sequence>